<accession>A0A543NK13</accession>
<dbReference type="Gene3D" id="3.80.10.10">
    <property type="entry name" value="Ribonuclease Inhibitor"/>
    <property type="match status" value="1"/>
</dbReference>
<dbReference type="Proteomes" id="UP000317422">
    <property type="component" value="Unassembled WGS sequence"/>
</dbReference>
<sequence>MTELTLSNCPRVEEIPAGSLDSLSLSGAGWRDMSPLASQRSLRTLKLEVDNLEDITALARLPHLAELDLSECRSVNGLRPLLDMPSLTHLQVPDESWTFTESGTLTPALTELKARGANVTVLDARDIS</sequence>
<dbReference type="SUPFAM" id="SSF52058">
    <property type="entry name" value="L domain-like"/>
    <property type="match status" value="1"/>
</dbReference>
<proteinExistence type="predicted"/>
<protein>
    <recommendedName>
        <fullName evidence="3">Leucine rich repeat (LRR) protein</fullName>
    </recommendedName>
</protein>
<evidence type="ECO:0008006" key="3">
    <source>
        <dbReference type="Google" id="ProtNLM"/>
    </source>
</evidence>
<reference evidence="1 2" key="1">
    <citation type="submission" date="2019-06" db="EMBL/GenBank/DDBJ databases">
        <title>Sequencing the genomes of 1000 actinobacteria strains.</title>
        <authorList>
            <person name="Klenk H.-P."/>
        </authorList>
    </citation>
    <scope>NUCLEOTIDE SEQUENCE [LARGE SCALE GENOMIC DNA]</scope>
    <source>
        <strain evidence="1 2">DSM 45015</strain>
    </source>
</reference>
<name>A0A543NK13_9ACTN</name>
<evidence type="ECO:0000313" key="2">
    <source>
        <dbReference type="Proteomes" id="UP000317422"/>
    </source>
</evidence>
<comment type="caution">
    <text evidence="1">The sequence shown here is derived from an EMBL/GenBank/DDBJ whole genome shotgun (WGS) entry which is preliminary data.</text>
</comment>
<organism evidence="1 2">
    <name type="scientific">Haloactinospora alba</name>
    <dbReference type="NCBI Taxonomy" id="405555"/>
    <lineage>
        <taxon>Bacteria</taxon>
        <taxon>Bacillati</taxon>
        <taxon>Actinomycetota</taxon>
        <taxon>Actinomycetes</taxon>
        <taxon>Streptosporangiales</taxon>
        <taxon>Nocardiopsidaceae</taxon>
        <taxon>Haloactinospora</taxon>
    </lineage>
</organism>
<dbReference type="AlphaFoldDB" id="A0A543NK13"/>
<dbReference type="EMBL" id="VFQC01000001">
    <property type="protein sequence ID" value="TQN32205.1"/>
    <property type="molecule type" value="Genomic_DNA"/>
</dbReference>
<evidence type="ECO:0000313" key="1">
    <source>
        <dbReference type="EMBL" id="TQN32205.1"/>
    </source>
</evidence>
<keyword evidence="2" id="KW-1185">Reference proteome</keyword>
<gene>
    <name evidence="1" type="ORF">FHX37_2154</name>
</gene>
<dbReference type="InterPro" id="IPR032675">
    <property type="entry name" value="LRR_dom_sf"/>
</dbReference>